<dbReference type="Pfam" id="PF12625">
    <property type="entry name" value="Arabinose_bd"/>
    <property type="match status" value="1"/>
</dbReference>
<dbReference type="OrthoDB" id="9805730at2"/>
<dbReference type="PANTHER" id="PTHR47894">
    <property type="entry name" value="HTH-TYPE TRANSCRIPTIONAL REGULATOR GADX"/>
    <property type="match status" value="1"/>
</dbReference>
<protein>
    <submittedName>
        <fullName evidence="6">Transcriptional regulator, AraC family</fullName>
    </submittedName>
</protein>
<dbReference type="AlphaFoldDB" id="B4RID2"/>
<evidence type="ECO:0000256" key="2">
    <source>
        <dbReference type="ARBA" id="ARBA00023125"/>
    </source>
</evidence>
<dbReference type="GO" id="GO:0003700">
    <property type="term" value="F:DNA-binding transcription factor activity"/>
    <property type="evidence" value="ECO:0007669"/>
    <property type="project" value="InterPro"/>
</dbReference>
<geneLocation type="plasmid" evidence="7">
    <name>pHLK1</name>
</geneLocation>
<dbReference type="PROSITE" id="PS01124">
    <property type="entry name" value="HTH_ARAC_FAMILY_2"/>
    <property type="match status" value="1"/>
</dbReference>
<keyword evidence="6" id="KW-0614">Plasmid</keyword>
<dbReference type="InterPro" id="IPR018060">
    <property type="entry name" value="HTH_AraC"/>
</dbReference>
<dbReference type="HOGENOM" id="CLU_801431_0_0_5"/>
<keyword evidence="2" id="KW-0238">DNA-binding</keyword>
<dbReference type="SUPFAM" id="SSF46689">
    <property type="entry name" value="Homeodomain-like"/>
    <property type="match status" value="1"/>
</dbReference>
<dbReference type="InterPro" id="IPR009057">
    <property type="entry name" value="Homeodomain-like_sf"/>
</dbReference>
<dbReference type="PANTHER" id="PTHR47894:SF1">
    <property type="entry name" value="HTH-TYPE TRANSCRIPTIONAL REGULATOR VQSM"/>
    <property type="match status" value="1"/>
</dbReference>
<dbReference type="SMART" id="SM00342">
    <property type="entry name" value="HTH_ARAC"/>
    <property type="match status" value="1"/>
</dbReference>
<accession>B4RID2</accession>
<gene>
    <name evidence="6" type="ordered locus">PHZ_p0164</name>
</gene>
<name>B4RID2_PHEZH</name>
<evidence type="ECO:0000259" key="5">
    <source>
        <dbReference type="PROSITE" id="PS01124"/>
    </source>
</evidence>
<sequence length="374" mass="40326">MRPEPSLEGWPGAAGEGRGALQVPLADLQPLLALAQSTGAGDVPARFGLSPDRTAADAGGTIPLTDYFRFWRAMKQASREETLYLSARPLVTGTSDFVISDAARTATLADGMERIARAYNLLHGGDYNRVERHGRALVYFVDDAAFPYAQSSETYIQLCLEGVLLFLHATFCTLAGEDLTPMLRRVHTRRPAPRDATPLALWDAPVTYGAAGFGLTYDAAIAARPLTEGYGLPPDHAVHNRLIALIEARQTAPAPAASDLARRAREALADGFQDQAVVARRLGVSVATLRRRLAADGTSFRGLRREVLNGAARDRLAEGSSVGDVAEALGFSDCRSFTRAFKAWNGVTPSGWRERNCSLKDEPSGRRQGDPHAV</sequence>
<evidence type="ECO:0000256" key="4">
    <source>
        <dbReference type="SAM" id="MobiDB-lite"/>
    </source>
</evidence>
<dbReference type="EMBL" id="CP000748">
    <property type="protein sequence ID" value="ACG80107.1"/>
    <property type="molecule type" value="Genomic_DNA"/>
</dbReference>
<dbReference type="GO" id="GO:0000976">
    <property type="term" value="F:transcription cis-regulatory region binding"/>
    <property type="evidence" value="ECO:0007669"/>
    <property type="project" value="TreeGrafter"/>
</dbReference>
<keyword evidence="1" id="KW-0805">Transcription regulation</keyword>
<dbReference type="Proteomes" id="UP000001868">
    <property type="component" value="Plasmid pHLK1"/>
</dbReference>
<evidence type="ECO:0000256" key="1">
    <source>
        <dbReference type="ARBA" id="ARBA00023015"/>
    </source>
</evidence>
<dbReference type="KEGG" id="pzu:PHZ_p0164"/>
<proteinExistence type="predicted"/>
<dbReference type="Gene3D" id="1.10.10.60">
    <property type="entry name" value="Homeodomain-like"/>
    <property type="match status" value="1"/>
</dbReference>
<evidence type="ECO:0000313" key="6">
    <source>
        <dbReference type="EMBL" id="ACG80107.1"/>
    </source>
</evidence>
<keyword evidence="7" id="KW-1185">Reference proteome</keyword>
<reference evidence="6 7" key="1">
    <citation type="journal article" date="2008" name="BMC Genomics">
        <title>Complete genome of Phenylobacterium zucineum - a novel facultative intracellular bacterium isolated from human erythroleukemia cell line K562.</title>
        <authorList>
            <person name="Luo Y."/>
            <person name="Xu X."/>
            <person name="Ding Z."/>
            <person name="Liu Z."/>
            <person name="Zhang B."/>
            <person name="Yan Z."/>
            <person name="Sun J."/>
            <person name="Hu S."/>
            <person name="Hu X."/>
        </authorList>
    </citation>
    <scope>NUCLEOTIDE SEQUENCE [LARGE SCALE GENOMIC DNA]</scope>
    <source>
        <strain evidence="7">HLK1</strain>
        <plasmid evidence="7">HLK1</plasmid>
        <plasmid evidence="7">Plasmid pHLK1</plasmid>
    </source>
</reference>
<dbReference type="Pfam" id="PF12833">
    <property type="entry name" value="HTH_18"/>
    <property type="match status" value="1"/>
</dbReference>
<dbReference type="InterPro" id="IPR032687">
    <property type="entry name" value="AraC-type_N"/>
</dbReference>
<evidence type="ECO:0000313" key="7">
    <source>
        <dbReference type="Proteomes" id="UP000001868"/>
    </source>
</evidence>
<feature type="domain" description="HTH araC/xylS-type" evidence="5">
    <location>
        <begin position="258"/>
        <end position="355"/>
    </location>
</feature>
<evidence type="ECO:0000256" key="3">
    <source>
        <dbReference type="ARBA" id="ARBA00023163"/>
    </source>
</evidence>
<dbReference type="GO" id="GO:0005829">
    <property type="term" value="C:cytosol"/>
    <property type="evidence" value="ECO:0007669"/>
    <property type="project" value="TreeGrafter"/>
</dbReference>
<organism evidence="6 7">
    <name type="scientific">Phenylobacterium zucineum (strain HLK1)</name>
    <dbReference type="NCBI Taxonomy" id="450851"/>
    <lineage>
        <taxon>Bacteria</taxon>
        <taxon>Pseudomonadati</taxon>
        <taxon>Pseudomonadota</taxon>
        <taxon>Alphaproteobacteria</taxon>
        <taxon>Caulobacterales</taxon>
        <taxon>Caulobacteraceae</taxon>
        <taxon>Phenylobacterium</taxon>
    </lineage>
</organism>
<dbReference type="eggNOG" id="COG2207">
    <property type="taxonomic scope" value="Bacteria"/>
</dbReference>
<keyword evidence="3" id="KW-0804">Transcription</keyword>
<feature type="region of interest" description="Disordered" evidence="4">
    <location>
        <begin position="355"/>
        <end position="374"/>
    </location>
</feature>